<evidence type="ECO:0000313" key="2">
    <source>
        <dbReference type="Proteomes" id="UP000672602"/>
    </source>
</evidence>
<dbReference type="Gene3D" id="3.30.1330.70">
    <property type="entry name" value="Holliday junction resolvase RusA"/>
    <property type="match status" value="1"/>
</dbReference>
<dbReference type="GO" id="GO:0006310">
    <property type="term" value="P:DNA recombination"/>
    <property type="evidence" value="ECO:0007669"/>
    <property type="project" value="InterPro"/>
</dbReference>
<reference evidence="1" key="1">
    <citation type="submission" date="2021-04" db="EMBL/GenBank/DDBJ databases">
        <authorList>
            <person name="Zhang D.-C."/>
        </authorList>
    </citation>
    <scope>NUCLEOTIDE SEQUENCE</scope>
    <source>
        <strain evidence="1">CGMCC 1.15697</strain>
    </source>
</reference>
<dbReference type="GO" id="GO:0006281">
    <property type="term" value="P:DNA repair"/>
    <property type="evidence" value="ECO:0007669"/>
    <property type="project" value="InterPro"/>
</dbReference>
<organism evidence="1 2">
    <name type="scientific">Marivibrio halodurans</name>
    <dbReference type="NCBI Taxonomy" id="2039722"/>
    <lineage>
        <taxon>Bacteria</taxon>
        <taxon>Pseudomonadati</taxon>
        <taxon>Pseudomonadota</taxon>
        <taxon>Alphaproteobacteria</taxon>
        <taxon>Rhodospirillales</taxon>
        <taxon>Rhodospirillaceae</taxon>
        <taxon>Marivibrio</taxon>
    </lineage>
</organism>
<keyword evidence="1" id="KW-0378">Hydrolase</keyword>
<dbReference type="SUPFAM" id="SSF103084">
    <property type="entry name" value="Holliday junction resolvase RusA"/>
    <property type="match status" value="1"/>
</dbReference>
<dbReference type="RefSeq" id="WP_210680278.1">
    <property type="nucleotide sequence ID" value="NZ_JAGMWN010000001.1"/>
</dbReference>
<dbReference type="Proteomes" id="UP000672602">
    <property type="component" value="Unassembled WGS sequence"/>
</dbReference>
<evidence type="ECO:0000313" key="1">
    <source>
        <dbReference type="EMBL" id="MBP5855700.1"/>
    </source>
</evidence>
<sequence>MTTKRPTTRTSNFVSAFRDWFVDRAGAALLRLTIDIDPVPASRPRVGKFGTYYAKTYAKWRKAALPFAKAFEGPKLEGPVAVMVEQIVQKPKTTKRFWPKGDVDNYVKAPLDVLTKGEKVWKDDDQVVFCTSTKRFTETGEAPGTFLYWFPLAEEEDT</sequence>
<dbReference type="InterPro" id="IPR008822">
    <property type="entry name" value="Endonuclease_RusA-like"/>
</dbReference>
<gene>
    <name evidence="1" type="ORF">KAJ83_01665</name>
</gene>
<dbReference type="GO" id="GO:0016787">
    <property type="term" value="F:hydrolase activity"/>
    <property type="evidence" value="ECO:0007669"/>
    <property type="project" value="UniProtKB-KW"/>
</dbReference>
<accession>A0A8J7RWI3</accession>
<dbReference type="EMBL" id="JAGMWN010000001">
    <property type="protein sequence ID" value="MBP5855700.1"/>
    <property type="molecule type" value="Genomic_DNA"/>
</dbReference>
<protein>
    <submittedName>
        <fullName evidence="1">RusA family crossover junction endodeoxyribonuclease</fullName>
        <ecNumber evidence="1">3.1.22.4</ecNumber>
    </submittedName>
</protein>
<dbReference type="GO" id="GO:0000287">
    <property type="term" value="F:magnesium ion binding"/>
    <property type="evidence" value="ECO:0007669"/>
    <property type="project" value="InterPro"/>
</dbReference>
<dbReference type="AlphaFoldDB" id="A0A8J7RWI3"/>
<dbReference type="InterPro" id="IPR036614">
    <property type="entry name" value="RusA-like_sf"/>
</dbReference>
<name>A0A8J7RWI3_9PROT</name>
<keyword evidence="2" id="KW-1185">Reference proteome</keyword>
<dbReference type="EC" id="3.1.22.4" evidence="1"/>
<dbReference type="Pfam" id="PF05866">
    <property type="entry name" value="RusA"/>
    <property type="match status" value="1"/>
</dbReference>
<comment type="caution">
    <text evidence="1">The sequence shown here is derived from an EMBL/GenBank/DDBJ whole genome shotgun (WGS) entry which is preliminary data.</text>
</comment>
<proteinExistence type="predicted"/>